<evidence type="ECO:0000256" key="3">
    <source>
        <dbReference type="ARBA" id="ARBA00022553"/>
    </source>
</evidence>
<dbReference type="PANTHER" id="PTHR43065">
    <property type="entry name" value="SENSOR HISTIDINE KINASE"/>
    <property type="match status" value="1"/>
</dbReference>
<dbReference type="CDD" id="cd00082">
    <property type="entry name" value="HisKA"/>
    <property type="match status" value="1"/>
</dbReference>
<evidence type="ECO:0000259" key="4">
    <source>
        <dbReference type="PROSITE" id="PS50042"/>
    </source>
</evidence>
<organism evidence="6 7">
    <name type="scientific">Fibrella aestuarina BUZ 2</name>
    <dbReference type="NCBI Taxonomy" id="1166018"/>
    <lineage>
        <taxon>Bacteria</taxon>
        <taxon>Pseudomonadati</taxon>
        <taxon>Bacteroidota</taxon>
        <taxon>Cytophagia</taxon>
        <taxon>Cytophagales</taxon>
        <taxon>Spirosomataceae</taxon>
        <taxon>Fibrella</taxon>
    </lineage>
</organism>
<dbReference type="KEGG" id="fae:FAES_1016"/>
<dbReference type="AlphaFoldDB" id="I0K4H4"/>
<keyword evidence="7" id="KW-1185">Reference proteome</keyword>
<dbReference type="Gene3D" id="1.10.287.130">
    <property type="match status" value="1"/>
</dbReference>
<dbReference type="SUPFAM" id="SSF51206">
    <property type="entry name" value="cAMP-binding domain-like"/>
    <property type="match status" value="1"/>
</dbReference>
<evidence type="ECO:0000259" key="5">
    <source>
        <dbReference type="PROSITE" id="PS50109"/>
    </source>
</evidence>
<dbReference type="SUPFAM" id="SSF47384">
    <property type="entry name" value="Homodimeric domain of signal transducing histidine kinase"/>
    <property type="match status" value="1"/>
</dbReference>
<name>I0K4H4_9BACT</name>
<dbReference type="Gene3D" id="2.60.120.10">
    <property type="entry name" value="Jelly Rolls"/>
    <property type="match status" value="1"/>
</dbReference>
<dbReference type="PROSITE" id="PS50109">
    <property type="entry name" value="HIS_KIN"/>
    <property type="match status" value="1"/>
</dbReference>
<feature type="domain" description="Cyclic nucleotide-binding" evidence="4">
    <location>
        <begin position="12"/>
        <end position="128"/>
    </location>
</feature>
<dbReference type="RefSeq" id="WP_015330127.1">
    <property type="nucleotide sequence ID" value="NC_020054.1"/>
</dbReference>
<evidence type="ECO:0000313" key="7">
    <source>
        <dbReference type="Proteomes" id="UP000011058"/>
    </source>
</evidence>
<evidence type="ECO:0000256" key="1">
    <source>
        <dbReference type="ARBA" id="ARBA00000085"/>
    </source>
</evidence>
<keyword evidence="3" id="KW-0597">Phosphoprotein</keyword>
<accession>I0K4H4</accession>
<comment type="catalytic activity">
    <reaction evidence="1">
        <text>ATP + protein L-histidine = ADP + protein N-phospho-L-histidine.</text>
        <dbReference type="EC" id="2.7.13.3"/>
    </reaction>
</comment>
<dbReference type="PANTHER" id="PTHR43065:SF48">
    <property type="entry name" value="HISTIDINE KINASE"/>
    <property type="match status" value="1"/>
</dbReference>
<dbReference type="InterPro" id="IPR000595">
    <property type="entry name" value="cNMP-bd_dom"/>
</dbReference>
<dbReference type="InterPro" id="IPR036890">
    <property type="entry name" value="HATPase_C_sf"/>
</dbReference>
<dbReference type="PRINTS" id="PR00344">
    <property type="entry name" value="BCTRLSENSOR"/>
</dbReference>
<evidence type="ECO:0000256" key="2">
    <source>
        <dbReference type="ARBA" id="ARBA00012438"/>
    </source>
</evidence>
<dbReference type="SUPFAM" id="SSF55874">
    <property type="entry name" value="ATPase domain of HSP90 chaperone/DNA topoisomerase II/histidine kinase"/>
    <property type="match status" value="1"/>
</dbReference>
<proteinExistence type="predicted"/>
<dbReference type="PROSITE" id="PS50042">
    <property type="entry name" value="CNMP_BINDING_3"/>
    <property type="match status" value="1"/>
</dbReference>
<dbReference type="InterPro" id="IPR018490">
    <property type="entry name" value="cNMP-bd_dom_sf"/>
</dbReference>
<dbReference type="eggNOG" id="COG2905">
    <property type="taxonomic scope" value="Bacteria"/>
</dbReference>
<sequence>MVTLTDLRAFPPFEHVPDDQLNWLIDHAEEATYPANHTLNKAGEPINYLRLLLDGTITIVEAGGEPLLEYRAPAILGVLPYSRMTEANLPLITDTPVRTLDLHRDRLRDMTTSCYELTAALVQQMTDRVRNFTQQAQQEEKMASLGRLSAGLAHELNNPVSAIVRNADALKQQMRATPEHFKAIMHLNLTDEQTDTVNEWLFDKLDHKTAPLSLLERSSLEDDLTDWLDDQKVVADGAETADLAVSLAEFRFSEADLDFILDRIGKQNLAGVLLWVNNNLIIEKLVVDIGEASKRMAALVSSIKSYTHMDRGGGKEAVHVGEGIQSTLTLLGHKLRAKNIAVTLNFPPEMPTVQAWPGELNQVWTNLIDNAIDALPEKGGTLTIGSHLERGQFLYTTFTDNGSGIPEAIQRKIFDPFFTTKSVGKGTGLGLDIVQGVIRHHNGSITVHSKPGETTFTVCLPINA</sequence>
<gene>
    <name evidence="6" type="ORF">FAES_1016</name>
</gene>
<feature type="domain" description="Histidine kinase" evidence="5">
    <location>
        <begin position="291"/>
        <end position="464"/>
    </location>
</feature>
<dbReference type="EC" id="2.7.13.3" evidence="2"/>
<dbReference type="eggNOG" id="COG4191">
    <property type="taxonomic scope" value="Bacteria"/>
</dbReference>
<dbReference type="InterPro" id="IPR014710">
    <property type="entry name" value="RmlC-like_jellyroll"/>
</dbReference>
<dbReference type="InterPro" id="IPR003661">
    <property type="entry name" value="HisK_dim/P_dom"/>
</dbReference>
<dbReference type="Proteomes" id="UP000011058">
    <property type="component" value="Chromosome"/>
</dbReference>
<dbReference type="GO" id="GO:0000155">
    <property type="term" value="F:phosphorelay sensor kinase activity"/>
    <property type="evidence" value="ECO:0007669"/>
    <property type="project" value="InterPro"/>
</dbReference>
<dbReference type="Pfam" id="PF02518">
    <property type="entry name" value="HATPase_c"/>
    <property type="match status" value="1"/>
</dbReference>
<dbReference type="CDD" id="cd00038">
    <property type="entry name" value="CAP_ED"/>
    <property type="match status" value="1"/>
</dbReference>
<dbReference type="EMBL" id="HE796683">
    <property type="protein sequence ID" value="CCG99027.1"/>
    <property type="molecule type" value="Genomic_DNA"/>
</dbReference>
<dbReference type="STRING" id="1166018.FAES_1016"/>
<dbReference type="OrthoDB" id="9806995at2"/>
<evidence type="ECO:0000313" key="6">
    <source>
        <dbReference type="EMBL" id="CCG99027.1"/>
    </source>
</evidence>
<reference evidence="6 7" key="1">
    <citation type="journal article" date="2012" name="J. Bacteriol.">
        <title>Genome Sequence of Fibrella aestuarina BUZ 2T, a Filamentous Marine Bacterium.</title>
        <authorList>
            <person name="Filippini M."/>
            <person name="Qi W."/>
            <person name="Blom J."/>
            <person name="Goesmann A."/>
            <person name="Smits T.H."/>
            <person name="Bagheri H.C."/>
        </authorList>
    </citation>
    <scope>NUCLEOTIDE SEQUENCE [LARGE SCALE GENOMIC DNA]</scope>
    <source>
        <strain evidence="7">BUZ 2T</strain>
    </source>
</reference>
<dbReference type="InterPro" id="IPR005467">
    <property type="entry name" value="His_kinase_dom"/>
</dbReference>
<dbReference type="PATRIC" id="fig|1166018.3.peg.2736"/>
<dbReference type="Gene3D" id="3.30.565.10">
    <property type="entry name" value="Histidine kinase-like ATPase, C-terminal domain"/>
    <property type="match status" value="1"/>
</dbReference>
<dbReference type="HOGENOM" id="CLU_000445_114_81_10"/>
<dbReference type="InterPro" id="IPR004358">
    <property type="entry name" value="Sig_transdc_His_kin-like_C"/>
</dbReference>
<dbReference type="SMART" id="SM00387">
    <property type="entry name" value="HATPase_c"/>
    <property type="match status" value="1"/>
</dbReference>
<dbReference type="InterPro" id="IPR003594">
    <property type="entry name" value="HATPase_dom"/>
</dbReference>
<dbReference type="InterPro" id="IPR036097">
    <property type="entry name" value="HisK_dim/P_sf"/>
</dbReference>
<protein>
    <recommendedName>
        <fullName evidence="2">histidine kinase</fullName>
        <ecNumber evidence="2">2.7.13.3</ecNumber>
    </recommendedName>
</protein>